<dbReference type="PROSITE" id="PS50011">
    <property type="entry name" value="PROTEIN_KINASE_DOM"/>
    <property type="match status" value="1"/>
</dbReference>
<feature type="region of interest" description="Disordered" evidence="1">
    <location>
        <begin position="1135"/>
        <end position="1161"/>
    </location>
</feature>
<feature type="compositionally biased region" description="Low complexity" evidence="1">
    <location>
        <begin position="220"/>
        <end position="239"/>
    </location>
</feature>
<protein>
    <recommendedName>
        <fullName evidence="3">Protein kinase domain-containing protein</fullName>
    </recommendedName>
</protein>
<feature type="compositionally biased region" description="Polar residues" evidence="1">
    <location>
        <begin position="436"/>
        <end position="452"/>
    </location>
</feature>
<dbReference type="GO" id="GO:0005524">
    <property type="term" value="F:ATP binding"/>
    <property type="evidence" value="ECO:0007669"/>
    <property type="project" value="InterPro"/>
</dbReference>
<dbReference type="GO" id="GO:0004674">
    <property type="term" value="F:protein serine/threonine kinase activity"/>
    <property type="evidence" value="ECO:0007669"/>
    <property type="project" value="TreeGrafter"/>
</dbReference>
<evidence type="ECO:0000256" key="2">
    <source>
        <dbReference type="SAM" id="Phobius"/>
    </source>
</evidence>
<feature type="region of interest" description="Disordered" evidence="1">
    <location>
        <begin position="364"/>
        <end position="512"/>
    </location>
</feature>
<feature type="region of interest" description="Disordered" evidence="1">
    <location>
        <begin position="276"/>
        <end position="295"/>
    </location>
</feature>
<dbReference type="EMBL" id="JAEHOC010000003">
    <property type="protein sequence ID" value="KAG2443438.1"/>
    <property type="molecule type" value="Genomic_DNA"/>
</dbReference>
<accession>A0A835TE44</accession>
<dbReference type="InterPro" id="IPR001245">
    <property type="entry name" value="Ser-Thr/Tyr_kinase_cat_dom"/>
</dbReference>
<dbReference type="AlphaFoldDB" id="A0A835TE44"/>
<evidence type="ECO:0000256" key="1">
    <source>
        <dbReference type="SAM" id="MobiDB-lite"/>
    </source>
</evidence>
<evidence type="ECO:0000313" key="4">
    <source>
        <dbReference type="EMBL" id="KAG2443438.1"/>
    </source>
</evidence>
<feature type="domain" description="Protein kinase" evidence="3">
    <location>
        <begin position="802"/>
        <end position="1114"/>
    </location>
</feature>
<name>A0A835TE44_CHLIN</name>
<sequence length="1161" mass="114626">MDLLAPVAPGANAYMVLQDSYWVEALCFPPDIVGLGAALMPRPAELAGANEWYYGPTLLPPSGSGSSSSSSSSSSTLAPAAAAATATPATAGGGDAAPIKLDAGVSLPPGCCATAFRYVDYGVHAADMRPGGTSAPTGYLIQFVRVTSLCQEVLTNACIAELSPMGCYTRRKAELADAAEAASAGGAASSTATTPIAIAASGEPQQARPGLPKPSPPAADSGLVLSSVGSTNSNSSGDSDVSTGAVIGAVIGGVAVAALLAGVLGVLVVRRRRRLQQQQHDGKSGRQQIGLSPAGGAVMNAPAGAAAVSAPAGPGGSCGTREPSASLLTASQLDTVDSTQGSVAAMPTASSAAHAAVAPAPAALPLRPDPAAQPWPGAAPAAAGNGSALGAQQQQGLATSQIEGTAAAGWQQEPERRGAAGMAAGSIVSPAPMAAGSSSTGLQHQRTKSSGGASRDGNDGTGAAADDTQGHQQKQQHRDSSRQQAEPAAYAARGAAVPPAAAHADGMGSAPATAQSGAVAVTLSSLVLGAGASGRVYAGMFGDRPVAVKVFLCEPEAFMSTPAANNAAEPGHAGVAKPARGGAMLMPPEEEAALRQQQAATAATAGSAACAAVMGAGVGIGQSSSSDCTANAAAAAATATARVEGAAGATTPAEARTAAAAATVAPTPTGASTPTAAAAAADGGTPADASSIPSVCPTIIASSFGLGSTLRMAADDSIDGVGPTPRRQLLMADSAQLAAQQPLLGEPAAAATAGSGPAAAAAAGGGGGATAAGAAVAAVATAQGAEPHSKEGDDAAAVADVATAAAAVAAGAGSAVAADATAVNAATAVAAAGGPAAAAGGVPGAPPEALMQLRNELEVLGHCKHPAVIELLAVCLTPPRYCLVMERMETSLEKLIFGSISSNSSQTAAAAAAGGTGTIDSSIIDGAGVDAVPPPPPPRPRPRPLLPLHTVVHIALQIAQALEYLHPLLAHRDLKPANVLLNGADTDYPQVKLSDFGLSRFVVNTLFTRRPEAGTAAYMAPECYDATNYVVTHRGDIYSFGVVLWTMLTGEQPWKDFSTVAIAVSTAMLYKRLPLEGLSSQRCPRKLRGLLEGCWDADPMRRPAAAEVVKQLLLVQEDLRLQQLLLQQEQEQQRFSQQAEPQNRRPVASSATGGCMGVEML</sequence>
<gene>
    <name evidence="4" type="ORF">HXX76_001796</name>
</gene>
<dbReference type="PANTHER" id="PTHR44329">
    <property type="entry name" value="SERINE/THREONINE-PROTEIN KINASE TNNI3K-RELATED"/>
    <property type="match status" value="1"/>
</dbReference>
<comment type="caution">
    <text evidence="4">The sequence shown here is derived from an EMBL/GenBank/DDBJ whole genome shotgun (WGS) entry which is preliminary data.</text>
</comment>
<dbReference type="InterPro" id="IPR000719">
    <property type="entry name" value="Prot_kinase_dom"/>
</dbReference>
<evidence type="ECO:0000259" key="3">
    <source>
        <dbReference type="PROSITE" id="PS50011"/>
    </source>
</evidence>
<feature type="transmembrane region" description="Helical" evidence="2">
    <location>
        <begin position="245"/>
        <end position="269"/>
    </location>
</feature>
<dbReference type="PANTHER" id="PTHR44329:SF214">
    <property type="entry name" value="PROTEIN KINASE DOMAIN-CONTAINING PROTEIN"/>
    <property type="match status" value="1"/>
</dbReference>
<evidence type="ECO:0000313" key="5">
    <source>
        <dbReference type="Proteomes" id="UP000650467"/>
    </source>
</evidence>
<dbReference type="PROSITE" id="PS00108">
    <property type="entry name" value="PROTEIN_KINASE_ST"/>
    <property type="match status" value="1"/>
</dbReference>
<dbReference type="Gene3D" id="3.30.200.20">
    <property type="entry name" value="Phosphorylase Kinase, domain 1"/>
    <property type="match status" value="1"/>
</dbReference>
<keyword evidence="2" id="KW-0472">Membrane</keyword>
<dbReference type="SUPFAM" id="SSF56112">
    <property type="entry name" value="Protein kinase-like (PK-like)"/>
    <property type="match status" value="1"/>
</dbReference>
<reference evidence="4" key="1">
    <citation type="journal article" date="2020" name="bioRxiv">
        <title>Comparative genomics of Chlamydomonas.</title>
        <authorList>
            <person name="Craig R.J."/>
            <person name="Hasan A.R."/>
            <person name="Ness R.W."/>
            <person name="Keightley P.D."/>
        </authorList>
    </citation>
    <scope>NUCLEOTIDE SEQUENCE</scope>
    <source>
        <strain evidence="4">SAG 7.73</strain>
    </source>
</reference>
<dbReference type="InterPro" id="IPR008271">
    <property type="entry name" value="Ser/Thr_kinase_AS"/>
</dbReference>
<dbReference type="Pfam" id="PF07714">
    <property type="entry name" value="PK_Tyr_Ser-Thr"/>
    <property type="match status" value="1"/>
</dbReference>
<dbReference type="InterPro" id="IPR051681">
    <property type="entry name" value="Ser/Thr_Kinases-Pseudokinases"/>
</dbReference>
<keyword evidence="2" id="KW-1133">Transmembrane helix</keyword>
<dbReference type="InterPro" id="IPR011009">
    <property type="entry name" value="Kinase-like_dom_sf"/>
</dbReference>
<feature type="region of interest" description="Disordered" evidence="1">
    <location>
        <begin position="659"/>
        <end position="689"/>
    </location>
</feature>
<feature type="region of interest" description="Disordered" evidence="1">
    <location>
        <begin position="203"/>
        <end position="239"/>
    </location>
</feature>
<feature type="compositionally biased region" description="Low complexity" evidence="1">
    <location>
        <begin position="485"/>
        <end position="504"/>
    </location>
</feature>
<dbReference type="SMART" id="SM00220">
    <property type="entry name" value="S_TKc"/>
    <property type="match status" value="1"/>
</dbReference>
<feature type="compositionally biased region" description="Low complexity" evidence="1">
    <location>
        <begin position="374"/>
        <end position="398"/>
    </location>
</feature>
<dbReference type="Gene3D" id="1.10.510.10">
    <property type="entry name" value="Transferase(Phosphotransferase) domain 1"/>
    <property type="match status" value="1"/>
</dbReference>
<keyword evidence="2" id="KW-0812">Transmembrane</keyword>
<proteinExistence type="predicted"/>
<dbReference type="OrthoDB" id="4062651at2759"/>
<dbReference type="Proteomes" id="UP000650467">
    <property type="component" value="Unassembled WGS sequence"/>
</dbReference>
<organism evidence="4 5">
    <name type="scientific">Chlamydomonas incerta</name>
    <dbReference type="NCBI Taxonomy" id="51695"/>
    <lineage>
        <taxon>Eukaryota</taxon>
        <taxon>Viridiplantae</taxon>
        <taxon>Chlorophyta</taxon>
        <taxon>core chlorophytes</taxon>
        <taxon>Chlorophyceae</taxon>
        <taxon>CS clade</taxon>
        <taxon>Chlamydomonadales</taxon>
        <taxon>Chlamydomonadaceae</taxon>
        <taxon>Chlamydomonas</taxon>
    </lineage>
</organism>
<keyword evidence="5" id="KW-1185">Reference proteome</keyword>